<reference evidence="1" key="1">
    <citation type="journal article" date="2015" name="Nature">
        <title>Complex archaea that bridge the gap between prokaryotes and eukaryotes.</title>
        <authorList>
            <person name="Spang A."/>
            <person name="Saw J.H."/>
            <person name="Jorgensen S.L."/>
            <person name="Zaremba-Niedzwiedzka K."/>
            <person name="Martijn J."/>
            <person name="Lind A.E."/>
            <person name="van Eijk R."/>
            <person name="Schleper C."/>
            <person name="Guy L."/>
            <person name="Ettema T.J."/>
        </authorList>
    </citation>
    <scope>NUCLEOTIDE SEQUENCE</scope>
</reference>
<name>A0A0F9SSS0_9ZZZZ</name>
<proteinExistence type="predicted"/>
<comment type="caution">
    <text evidence="1">The sequence shown here is derived from an EMBL/GenBank/DDBJ whole genome shotgun (WGS) entry which is preliminary data.</text>
</comment>
<evidence type="ECO:0000313" key="1">
    <source>
        <dbReference type="EMBL" id="KKN69849.1"/>
    </source>
</evidence>
<sequence>MGIGRMLAKSAREVVRLQVGDSNIWFDYEIVPIDRAVVLTAQRTTSFALYEVTKAMGSSEAAAAIKFPEQEDLEGMPQRELEQTLGNMMHMLRQIDPGTIKEGAAQIASIVCLGVRRARAWTDEAYLVGEGESLAPRVAPDEDDPDVPFEDIEITTQERLQDAEHDVVWVNSLPPSHIKPLHDAIFSMSSEDAARIARFR</sequence>
<dbReference type="EMBL" id="LAZR01000417">
    <property type="protein sequence ID" value="KKN69849.1"/>
    <property type="molecule type" value="Genomic_DNA"/>
</dbReference>
<dbReference type="AlphaFoldDB" id="A0A0F9SSS0"/>
<gene>
    <name evidence="1" type="ORF">LCGC14_0436730</name>
</gene>
<accession>A0A0F9SSS0</accession>
<protein>
    <submittedName>
        <fullName evidence="1">Uncharacterized protein</fullName>
    </submittedName>
</protein>
<organism evidence="1">
    <name type="scientific">marine sediment metagenome</name>
    <dbReference type="NCBI Taxonomy" id="412755"/>
    <lineage>
        <taxon>unclassified sequences</taxon>
        <taxon>metagenomes</taxon>
        <taxon>ecological metagenomes</taxon>
    </lineage>
</organism>